<evidence type="ECO:0000313" key="2">
    <source>
        <dbReference type="Proteomes" id="UP000283734"/>
    </source>
</evidence>
<keyword evidence="2" id="KW-1185">Reference proteome</keyword>
<organism evidence="1 2">
    <name type="scientific">Alcanivorax profundi</name>
    <dbReference type="NCBI Taxonomy" id="2338368"/>
    <lineage>
        <taxon>Bacteria</taxon>
        <taxon>Pseudomonadati</taxon>
        <taxon>Pseudomonadota</taxon>
        <taxon>Gammaproteobacteria</taxon>
        <taxon>Oceanospirillales</taxon>
        <taxon>Alcanivoracaceae</taxon>
        <taxon>Alcanivorax</taxon>
    </lineage>
</organism>
<accession>A0A418Y3G2</accession>
<dbReference type="AlphaFoldDB" id="A0A418Y3G2"/>
<comment type="caution">
    <text evidence="1">The sequence shown here is derived from an EMBL/GenBank/DDBJ whole genome shotgun (WGS) entry which is preliminary data.</text>
</comment>
<proteinExistence type="predicted"/>
<protein>
    <submittedName>
        <fullName evidence="1">Uncharacterized protein</fullName>
    </submittedName>
</protein>
<sequence>MAACNGGEDFSDASVPGCPAGAPCTAISTGDVLVELTGLQVDNLGYECVGTSVVFATSKDERTSAASDGSDIVVPPYNALCPASATQIRFFVGNGLFEGNSFTLGEMRIPQGAPLARYSITVSDLMDSPRRVLAGEARPRNVAAFLQGLDAEPSTPDVIEIPDAAHELADELEGVAPAAFTQASYDEFRTGWSDYFDDVNDAIDGTVAGMNPDPNVHIQEVVKANSLTRSGNYRFDTCRGAFAAITCVSSVNEDVFTVSFPARTTNDINIDEFPLILPTGQVMGIGRALRQSGSDTLTELVAFSETATVDDSLVLQNLSVQGIEPGGSTTTVAGTGAFLNKLVYTGEVPDAAPSGSKSDVENDYPGLELNADEKGTLSGTVVGGNVDLPLTAELSAQPQVNRDEDMISDLAAVGEFTVRLMRVCLDDDTGCRDIPNEEIEIGEGPEFNYNTQIYDAYDHTVTQELPREDRQDVAEFCVEVVSNAGEIDHGIVMVGSDGDCPSVASDSWPVGFVTRTFPDSLSYNLSLLLAPGAENRDITPNFGVTIQGRVDGDAGGCYPMYRTGDDNFEAGLRALWIDDFYPYVQQKEWVDALPEGGELTDEQVLFFTAISSGAVEFFAGAPGGACDPAVP</sequence>
<reference evidence="1 2" key="1">
    <citation type="submission" date="2018-09" db="EMBL/GenBank/DDBJ databases">
        <title>Alcanivorax profundi sp. nov., isolated from 1000 m-depth seawater of the Mariana Trench.</title>
        <authorList>
            <person name="Liu J."/>
        </authorList>
    </citation>
    <scope>NUCLEOTIDE SEQUENCE [LARGE SCALE GENOMIC DNA]</scope>
    <source>
        <strain evidence="1 2">MTEO17</strain>
    </source>
</reference>
<name>A0A418Y3G2_9GAMM</name>
<dbReference type="EMBL" id="QYYA01000001">
    <property type="protein sequence ID" value="RJG20086.1"/>
    <property type="molecule type" value="Genomic_DNA"/>
</dbReference>
<evidence type="ECO:0000313" key="1">
    <source>
        <dbReference type="EMBL" id="RJG20086.1"/>
    </source>
</evidence>
<dbReference type="Proteomes" id="UP000283734">
    <property type="component" value="Unassembled WGS sequence"/>
</dbReference>
<gene>
    <name evidence="1" type="ORF">D4A39_04455</name>
</gene>